<keyword evidence="3" id="KW-1185">Reference proteome</keyword>
<evidence type="ECO:0000313" key="3">
    <source>
        <dbReference type="Proteomes" id="UP001292094"/>
    </source>
</evidence>
<evidence type="ECO:0000313" key="2">
    <source>
        <dbReference type="EMBL" id="KAK4301166.1"/>
    </source>
</evidence>
<feature type="region of interest" description="Disordered" evidence="1">
    <location>
        <begin position="172"/>
        <end position="213"/>
    </location>
</feature>
<organism evidence="2 3">
    <name type="scientific">Petrolisthes manimaculis</name>
    <dbReference type="NCBI Taxonomy" id="1843537"/>
    <lineage>
        <taxon>Eukaryota</taxon>
        <taxon>Metazoa</taxon>
        <taxon>Ecdysozoa</taxon>
        <taxon>Arthropoda</taxon>
        <taxon>Crustacea</taxon>
        <taxon>Multicrustacea</taxon>
        <taxon>Malacostraca</taxon>
        <taxon>Eumalacostraca</taxon>
        <taxon>Eucarida</taxon>
        <taxon>Decapoda</taxon>
        <taxon>Pleocyemata</taxon>
        <taxon>Anomura</taxon>
        <taxon>Galatheoidea</taxon>
        <taxon>Porcellanidae</taxon>
        <taxon>Petrolisthes</taxon>
    </lineage>
</organism>
<accession>A0AAE1P5J6</accession>
<sequence length="213" mass="24042">MALPKENHQTPTRELVSSVTTKLWKMWLQRGEPKSHSGFPYTKFPCPVAMKKLCKMWMQRGETKIHSGLPTPFPCPPSCPGECLIRINCRCEVDPECLEARRKQTLPTREKREAPSPFLGNLSSRGLTNLVSFRTVINPPLLPCEGRCQIRDNSGRCKRIINCPGGEPREFSPSLPPHLFRNANTNNNRRSTTNSSPSTTNNGRRVTINFPTT</sequence>
<feature type="compositionally biased region" description="Low complexity" evidence="1">
    <location>
        <begin position="181"/>
        <end position="205"/>
    </location>
</feature>
<dbReference type="EMBL" id="JAWZYT010002916">
    <property type="protein sequence ID" value="KAK4301166.1"/>
    <property type="molecule type" value="Genomic_DNA"/>
</dbReference>
<reference evidence="2" key="1">
    <citation type="submission" date="2023-11" db="EMBL/GenBank/DDBJ databases">
        <title>Genome assemblies of two species of porcelain crab, Petrolisthes cinctipes and Petrolisthes manimaculis (Anomura: Porcellanidae).</title>
        <authorList>
            <person name="Angst P."/>
        </authorList>
    </citation>
    <scope>NUCLEOTIDE SEQUENCE</scope>
    <source>
        <strain evidence="2">PB745_02</strain>
        <tissue evidence="2">Gill</tissue>
    </source>
</reference>
<gene>
    <name evidence="2" type="ORF">Pmani_026682</name>
</gene>
<dbReference type="AlphaFoldDB" id="A0AAE1P5J6"/>
<proteinExistence type="predicted"/>
<evidence type="ECO:0000256" key="1">
    <source>
        <dbReference type="SAM" id="MobiDB-lite"/>
    </source>
</evidence>
<name>A0AAE1P5J6_9EUCA</name>
<comment type="caution">
    <text evidence="2">The sequence shown here is derived from an EMBL/GenBank/DDBJ whole genome shotgun (WGS) entry which is preliminary data.</text>
</comment>
<protein>
    <submittedName>
        <fullName evidence="2">Uncharacterized protein</fullName>
    </submittedName>
</protein>
<dbReference type="Proteomes" id="UP001292094">
    <property type="component" value="Unassembled WGS sequence"/>
</dbReference>